<dbReference type="InterPro" id="IPR008967">
    <property type="entry name" value="p53-like_TF_DNA-bd_sf"/>
</dbReference>
<dbReference type="InterPro" id="IPR026932">
    <property type="entry name" value="MYRF_ICA"/>
</dbReference>
<evidence type="ECO:0000259" key="11">
    <source>
        <dbReference type="PROSITE" id="PS51688"/>
    </source>
</evidence>
<dbReference type="Gene3D" id="2.60.40.1390">
    <property type="entry name" value="NDT80 DNA-binding domain"/>
    <property type="match status" value="1"/>
</dbReference>
<keyword evidence="6 9" id="KW-0472">Membrane</keyword>
<keyword evidence="5 7" id="KW-0238">DNA-binding</keyword>
<dbReference type="GO" id="GO:0005789">
    <property type="term" value="C:endoplasmic reticulum membrane"/>
    <property type="evidence" value="ECO:0007669"/>
    <property type="project" value="TreeGrafter"/>
</dbReference>
<evidence type="ECO:0000256" key="7">
    <source>
        <dbReference type="PROSITE-ProRule" id="PRU00850"/>
    </source>
</evidence>
<comment type="caution">
    <text evidence="12">The sequence shown here is derived from an EMBL/GenBank/DDBJ whole genome shotgun (WGS) entry which is preliminary data.</text>
</comment>
<accession>A0A0V1ERZ0</accession>
<feature type="compositionally biased region" description="Low complexity" evidence="8">
    <location>
        <begin position="117"/>
        <end position="135"/>
    </location>
</feature>
<comment type="subcellular location">
    <subcellularLocation>
        <location evidence="1">Membrane</location>
        <topology evidence="1">Single-pass membrane protein</topology>
    </subcellularLocation>
</comment>
<organism evidence="12 13">
    <name type="scientific">Trichinella pseudospiralis</name>
    <name type="common">Parasitic roundworm</name>
    <dbReference type="NCBI Taxonomy" id="6337"/>
    <lineage>
        <taxon>Eukaryota</taxon>
        <taxon>Metazoa</taxon>
        <taxon>Ecdysozoa</taxon>
        <taxon>Nematoda</taxon>
        <taxon>Enoplea</taxon>
        <taxon>Dorylaimia</taxon>
        <taxon>Trichinellida</taxon>
        <taxon>Trichinellidae</taxon>
        <taxon>Trichinella</taxon>
    </lineage>
</organism>
<sequence>LLSGVMTEPQSVAEGGLQPGVDNFRALLKGHIDIIEYLNSDAATAENGEHVTGINHKPEVKMETDVIMVYGQQNPNQNMVGLIQPPNVAAHHHHQLKRNISYRPNNTRLPESPPETDSGAGSAGSPSGSDGSPYSPGYQNYNGKLMHNFFSSVILIFLLLFQSFEGSVIIQPPMMNAVQGQEVIQPGVILDVHNLDMPHQIPNDYMAQHVPPDRVGMNDLVNGQLNTANFYPNPTAPSVVHSPSMAPNFPSYSIPPPRNNGHHPGFVGDNGIQRKRSRQDIHLSKAEPLPSPLPCVPEDGGYFEDTVSHQAIRFTEFQKEHWHNLCDANGRELSHIGLHVVADKGFNYSQFDCTFVNQKKNHFQISVHIEVRDRQAPKFVQVLTDNVVTLKQIKEFQLDFYGVKSEMPSSVVQIKQSQTDRKPVAYEPVKLDLPPNRVTKVTVARLHFSETTMNNQRKNGRPNPDQKYFYLVVALSAVTPNGEKYTILAYNSEKVIVRASNPGQFDNGETETHWQKGQVNNSIFHPGPVGVGTDRPTAALTVSGDISCTGNLYHPSDARLKQNIKEVNCAEALSRLSQIRIVQYEIRPEVSQQWQLPAEDCQRVGVIAQEVNDVLPDAVKNNGEFLTVDDSRIFYESAAAVKELCRLTGNLEYKIDEVEKISKKLSKLNKLKRFDSMRSSLSTFGEGSVLSCSLSSVMTAPSGSQAESGGVGGKLGNGYKDAKSKYSSNRDRKSYFYNKHRCGGGGGSGGGGGGGGRVAIDRGLCSNKVIQATIVVLVLVMTFCLISMATLYVLDWHKRHSMRNHDILSVSLPNRLKTEIELAATEADALPNLGLMSMQVTSAPDLQYKPDVSSSVVPLSVPCNKLPCEQFCCSNLHSSYISDHFENMHGSELPVIVLMKQKEFLPVGAYFQQNSLQTNNQILLESTTASSAKKQNDQLSTEATRRYWSTDSYRRRGFLPLYLPTFKILNLNVTIDSRYCFGHMCEDPRRGNFTYVIPVSKYMPHISLEVQFDVSDKEQMQYCSAETGEFCSGIDDAHFGDNKSINVPDIELSFATAVQQRQHDTWELPVGAYVLSAYKFRIGPSTTLCLLPEDEAGSSFVEYRLIFYRICSD</sequence>
<feature type="transmembrane region" description="Helical" evidence="9">
    <location>
        <begin position="769"/>
        <end position="794"/>
    </location>
</feature>
<comment type="similarity">
    <text evidence="2">Belongs to the MRF family.</text>
</comment>
<dbReference type="PROSITE" id="PS51517">
    <property type="entry name" value="NDT80"/>
    <property type="match status" value="1"/>
</dbReference>
<dbReference type="GO" id="GO:0003700">
    <property type="term" value="F:DNA-binding transcription factor activity"/>
    <property type="evidence" value="ECO:0007669"/>
    <property type="project" value="UniProtKB-UniRule"/>
</dbReference>
<evidence type="ECO:0000256" key="4">
    <source>
        <dbReference type="ARBA" id="ARBA00022989"/>
    </source>
</evidence>
<evidence type="ECO:0000256" key="9">
    <source>
        <dbReference type="SAM" id="Phobius"/>
    </source>
</evidence>
<dbReference type="Pfam" id="PF13887">
    <property type="entry name" value="MYRF_ICA"/>
    <property type="match status" value="1"/>
</dbReference>
<proteinExistence type="inferred from homology"/>
<gene>
    <name evidence="12" type="primary">Myrfl</name>
    <name evidence="12" type="ORF">T4A_10504</name>
</gene>
<dbReference type="InterPro" id="IPR025719">
    <property type="entry name" value="MYRF_C2"/>
</dbReference>
<dbReference type="GO" id="GO:0045893">
    <property type="term" value="P:positive regulation of DNA-templated transcription"/>
    <property type="evidence" value="ECO:0007669"/>
    <property type="project" value="TreeGrafter"/>
</dbReference>
<protein>
    <submittedName>
        <fullName evidence="12">Myelin regulatory factor-like protein</fullName>
    </submittedName>
</protein>
<dbReference type="InterPro" id="IPR024061">
    <property type="entry name" value="NDT80_DNA-bd_dom"/>
</dbReference>
<keyword evidence="4 9" id="KW-1133">Transmembrane helix</keyword>
<evidence type="ECO:0000259" key="10">
    <source>
        <dbReference type="PROSITE" id="PS51517"/>
    </source>
</evidence>
<dbReference type="Pfam" id="PF05224">
    <property type="entry name" value="NDT80_PhoG"/>
    <property type="match status" value="1"/>
</dbReference>
<feature type="region of interest" description="Disordered" evidence="8">
    <location>
        <begin position="93"/>
        <end position="135"/>
    </location>
</feature>
<dbReference type="GO" id="GO:0016540">
    <property type="term" value="P:protein autoprocessing"/>
    <property type="evidence" value="ECO:0007669"/>
    <property type="project" value="InterPro"/>
</dbReference>
<evidence type="ECO:0000256" key="2">
    <source>
        <dbReference type="ARBA" id="ARBA00008221"/>
    </source>
</evidence>
<dbReference type="Proteomes" id="UP000054632">
    <property type="component" value="Unassembled WGS sequence"/>
</dbReference>
<evidence type="ECO:0000256" key="3">
    <source>
        <dbReference type="ARBA" id="ARBA00022692"/>
    </source>
</evidence>
<evidence type="ECO:0000256" key="6">
    <source>
        <dbReference type="ARBA" id="ARBA00023136"/>
    </source>
</evidence>
<dbReference type="PANTHER" id="PTHR13029">
    <property type="match status" value="1"/>
</dbReference>
<dbReference type="PROSITE" id="PS51688">
    <property type="entry name" value="ICA"/>
    <property type="match status" value="1"/>
</dbReference>
<feature type="domain" description="NDT80" evidence="10">
    <location>
        <begin position="228"/>
        <end position="509"/>
    </location>
</feature>
<dbReference type="PANTHER" id="PTHR13029:SF18">
    <property type="entry name" value="MYELIN REGULATORY FACTOR HOMOLOG 1"/>
    <property type="match status" value="1"/>
</dbReference>
<dbReference type="InterPro" id="IPR030392">
    <property type="entry name" value="S74_ICA"/>
</dbReference>
<evidence type="ECO:0000256" key="5">
    <source>
        <dbReference type="ARBA" id="ARBA00023125"/>
    </source>
</evidence>
<evidence type="ECO:0000256" key="1">
    <source>
        <dbReference type="ARBA" id="ARBA00004167"/>
    </source>
</evidence>
<dbReference type="AlphaFoldDB" id="A0A0V1ERZ0"/>
<dbReference type="GO" id="GO:0043565">
    <property type="term" value="F:sequence-specific DNA binding"/>
    <property type="evidence" value="ECO:0007669"/>
    <property type="project" value="TreeGrafter"/>
</dbReference>
<feature type="domain" description="Peptidase S74" evidence="11">
    <location>
        <begin position="556"/>
        <end position="655"/>
    </location>
</feature>
<evidence type="ECO:0000256" key="8">
    <source>
        <dbReference type="SAM" id="MobiDB-lite"/>
    </source>
</evidence>
<evidence type="ECO:0000313" key="13">
    <source>
        <dbReference type="Proteomes" id="UP000054632"/>
    </source>
</evidence>
<keyword evidence="3 9" id="KW-0812">Transmembrane</keyword>
<dbReference type="InterPro" id="IPR051577">
    <property type="entry name" value="MRF-like"/>
</dbReference>
<reference evidence="12 13" key="1">
    <citation type="submission" date="2015-01" db="EMBL/GenBank/DDBJ databases">
        <title>Evolution of Trichinella species and genotypes.</title>
        <authorList>
            <person name="Korhonen P.K."/>
            <person name="Edoardo P."/>
            <person name="Giuseppe L.R."/>
            <person name="Gasser R.B."/>
        </authorList>
    </citation>
    <scope>NUCLEOTIDE SEQUENCE [LARGE SCALE GENOMIC DNA]</scope>
    <source>
        <strain evidence="12">ISS13</strain>
    </source>
</reference>
<dbReference type="Pfam" id="PF13884">
    <property type="entry name" value="Peptidase_S74"/>
    <property type="match status" value="1"/>
</dbReference>
<dbReference type="SUPFAM" id="SSF49417">
    <property type="entry name" value="p53-like transcription factors"/>
    <property type="match status" value="1"/>
</dbReference>
<evidence type="ECO:0000313" key="12">
    <source>
        <dbReference type="EMBL" id="KRY76475.1"/>
    </source>
</evidence>
<dbReference type="GO" id="GO:0005634">
    <property type="term" value="C:nucleus"/>
    <property type="evidence" value="ECO:0007669"/>
    <property type="project" value="TreeGrafter"/>
</dbReference>
<feature type="non-terminal residue" evidence="12">
    <location>
        <position position="1"/>
    </location>
</feature>
<name>A0A0V1ERZ0_TRIPS</name>
<feature type="DNA-binding region" description="NDT80" evidence="7">
    <location>
        <begin position="228"/>
        <end position="509"/>
    </location>
</feature>
<dbReference type="EMBL" id="JYDR01000011">
    <property type="protein sequence ID" value="KRY76475.1"/>
    <property type="molecule type" value="Genomic_DNA"/>
</dbReference>
<dbReference type="Pfam" id="PF13888">
    <property type="entry name" value="MRF_C2"/>
    <property type="match status" value="1"/>
</dbReference>
<dbReference type="InterPro" id="IPR037141">
    <property type="entry name" value="NDT80_DNA-bd_dom_sf"/>
</dbReference>